<dbReference type="Gene3D" id="1.10.4080.10">
    <property type="entry name" value="ADP-ribosylation/Crystallin J1"/>
    <property type="match status" value="1"/>
</dbReference>
<dbReference type="SUPFAM" id="SSF101478">
    <property type="entry name" value="ADP-ribosylglycohydrolase"/>
    <property type="match status" value="1"/>
</dbReference>
<sequence>MRTLLTVIVLTTMVTTGWAEPTRRLSLDQYVDRMQAGWIGQMVGVGWGFPTEFKFNGRIIPADQMPKWEPATVNQFQQDDLYVEMTFLATLEQHGLDCSTRQAGIDLANSRYELWHANKFGRQNLRRGIAPPASGHPRFTQHSDDIDYQIESDYSGLIAPGMPQVAIELGEKFGRLMNYGDGVYGGQFVAGMYCEAFFEQDIHRIIEAGLACIPAESQYAEMVRDIVAWHQQYPDDWQATWRRVEAKYHNHPDYTHGLCCGPGGVDHFSIDVKLNGAYILIGLLYGDRDPDQTVIIATRCGQDSDCNPSNAAGILFTTIGYQKLPERFVSALDRQTKFAHTKYNFPKLCEVCEALALQAVERSDGHVEVTDDGSRVLVIPRRPPTPSQLMASSAAGPMEEMQFTPEEMAQIEVTE</sequence>
<protein>
    <submittedName>
        <fullName evidence="1">ADP-ribosylglycohydrolase family protein</fullName>
    </submittedName>
</protein>
<organism evidence="1 2">
    <name type="scientific">Aeoliella straminimaris</name>
    <dbReference type="NCBI Taxonomy" id="2954799"/>
    <lineage>
        <taxon>Bacteria</taxon>
        <taxon>Pseudomonadati</taxon>
        <taxon>Planctomycetota</taxon>
        <taxon>Planctomycetia</taxon>
        <taxon>Pirellulales</taxon>
        <taxon>Lacipirellulaceae</taxon>
        <taxon>Aeoliella</taxon>
    </lineage>
</organism>
<accession>A0A9X2F8D7</accession>
<dbReference type="EMBL" id="JAMXLR010000026">
    <property type="protein sequence ID" value="MCO6043734.1"/>
    <property type="molecule type" value="Genomic_DNA"/>
</dbReference>
<dbReference type="RefSeq" id="WP_252851839.1">
    <property type="nucleotide sequence ID" value="NZ_JAMXLR010000026.1"/>
</dbReference>
<dbReference type="AlphaFoldDB" id="A0A9X2F8D7"/>
<gene>
    <name evidence="1" type="ORF">NG895_07425</name>
</gene>
<reference evidence="1" key="1">
    <citation type="submission" date="2022-06" db="EMBL/GenBank/DDBJ databases">
        <title>Aeoliella straminimaris, a novel planctomycete from sediments.</title>
        <authorList>
            <person name="Vitorino I.R."/>
            <person name="Lage O.M."/>
        </authorList>
    </citation>
    <scope>NUCLEOTIDE SEQUENCE</scope>
    <source>
        <strain evidence="1">ICT_H6.2</strain>
    </source>
</reference>
<dbReference type="Proteomes" id="UP001155241">
    <property type="component" value="Unassembled WGS sequence"/>
</dbReference>
<dbReference type="InterPro" id="IPR005502">
    <property type="entry name" value="Ribosyl_crysJ1"/>
</dbReference>
<proteinExistence type="predicted"/>
<dbReference type="Pfam" id="PF03747">
    <property type="entry name" value="ADP_ribosyl_GH"/>
    <property type="match status" value="1"/>
</dbReference>
<evidence type="ECO:0000313" key="2">
    <source>
        <dbReference type="Proteomes" id="UP001155241"/>
    </source>
</evidence>
<name>A0A9X2F8D7_9BACT</name>
<evidence type="ECO:0000313" key="1">
    <source>
        <dbReference type="EMBL" id="MCO6043734.1"/>
    </source>
</evidence>
<dbReference type="InterPro" id="IPR036705">
    <property type="entry name" value="Ribosyl_crysJ1_sf"/>
</dbReference>
<keyword evidence="2" id="KW-1185">Reference proteome</keyword>
<comment type="caution">
    <text evidence="1">The sequence shown here is derived from an EMBL/GenBank/DDBJ whole genome shotgun (WGS) entry which is preliminary data.</text>
</comment>